<protein>
    <submittedName>
        <fullName evidence="8">[FeFe]-hydrogenase maturation radical SAM domain iron-sulfur cluster-binding oxidoreductase HydE</fullName>
    </submittedName>
</protein>
<evidence type="ECO:0000256" key="1">
    <source>
        <dbReference type="ARBA" id="ARBA00022691"/>
    </source>
</evidence>
<dbReference type="InterPro" id="IPR058240">
    <property type="entry name" value="rSAM_sf"/>
</dbReference>
<feature type="binding site" evidence="5">
    <location>
        <position position="56"/>
    </location>
    <ligand>
        <name>[4Fe-4S] cluster</name>
        <dbReference type="ChEBI" id="CHEBI:49883"/>
        <note>4Fe-4S-S-AdoMet</note>
    </ligand>
</feature>
<keyword evidence="1 5" id="KW-0949">S-adenosyl-L-methionine</keyword>
<dbReference type="NCBIfam" id="TIGR03956">
    <property type="entry name" value="rSAM_HydE"/>
    <property type="match status" value="1"/>
</dbReference>
<proteinExistence type="predicted"/>
<keyword evidence="2" id="KW-0479">Metal-binding</keyword>
<dbReference type="GO" id="GO:0046872">
    <property type="term" value="F:metal ion binding"/>
    <property type="evidence" value="ECO:0007669"/>
    <property type="project" value="UniProtKB-KW"/>
</dbReference>
<dbReference type="SUPFAM" id="SSF102114">
    <property type="entry name" value="Radical SAM enzymes"/>
    <property type="match status" value="1"/>
</dbReference>
<name>Q3A3U2_SYNC1</name>
<dbReference type="SFLD" id="SFLDF00348">
    <property type="entry name" value="FeFe_hydrogenase_maturase_(Hyd"/>
    <property type="match status" value="1"/>
</dbReference>
<dbReference type="InterPro" id="IPR024021">
    <property type="entry name" value="FeFe-hyd_HydE_rSAM"/>
</dbReference>
<dbReference type="PANTHER" id="PTHR43726:SF1">
    <property type="entry name" value="BIOTIN SYNTHASE"/>
    <property type="match status" value="1"/>
</dbReference>
<evidence type="ECO:0000256" key="2">
    <source>
        <dbReference type="ARBA" id="ARBA00022723"/>
    </source>
</evidence>
<feature type="binding site" evidence="6">
    <location>
        <position position="123"/>
    </location>
    <ligand>
        <name>(3R)-3-methyl-D-ornithine</name>
        <dbReference type="ChEBI" id="CHEBI:64642"/>
    </ligand>
</feature>
<evidence type="ECO:0000256" key="6">
    <source>
        <dbReference type="PIRSR" id="PIRSR004762-2"/>
    </source>
</evidence>
<dbReference type="SFLD" id="SFLDS00029">
    <property type="entry name" value="Radical_SAM"/>
    <property type="match status" value="1"/>
</dbReference>
<feature type="binding site" evidence="5">
    <location>
        <position position="49"/>
    </location>
    <ligand>
        <name>[4Fe-4S] cluster</name>
        <dbReference type="ChEBI" id="CHEBI:49883"/>
        <note>4Fe-4S-S-AdoMet</note>
    </ligand>
</feature>
<dbReference type="SFLD" id="SFLDG01082">
    <property type="entry name" value="B12-binding_domain_containing"/>
    <property type="match status" value="1"/>
</dbReference>
<dbReference type="EMBL" id="CP000142">
    <property type="protein sequence ID" value="ABA88965.1"/>
    <property type="molecule type" value="Genomic_DNA"/>
</dbReference>
<gene>
    <name evidence="8" type="primary">hydE-1</name>
    <name evidence="8" type="ordered locus">Pcar_1722</name>
</gene>
<dbReference type="RefSeq" id="WP_011341456.1">
    <property type="nucleotide sequence ID" value="NC_007498.2"/>
</dbReference>
<evidence type="ECO:0000259" key="7">
    <source>
        <dbReference type="PROSITE" id="PS51918"/>
    </source>
</evidence>
<dbReference type="KEGG" id="pca:Pcar_1722"/>
<keyword evidence="5" id="KW-0004">4Fe-4S</keyword>
<dbReference type="CDD" id="cd01335">
    <property type="entry name" value="Radical_SAM"/>
    <property type="match status" value="1"/>
</dbReference>
<dbReference type="PIRSF" id="PIRSF004762">
    <property type="entry name" value="CHP00423"/>
    <property type="match status" value="1"/>
</dbReference>
<evidence type="ECO:0000256" key="5">
    <source>
        <dbReference type="PIRSR" id="PIRSR004762-1"/>
    </source>
</evidence>
<keyword evidence="4 5" id="KW-0411">Iron-sulfur</keyword>
<dbReference type="SFLD" id="SFLDG01280">
    <property type="entry name" value="HydE/PylB-like"/>
    <property type="match status" value="1"/>
</dbReference>
<evidence type="ECO:0000256" key="4">
    <source>
        <dbReference type="ARBA" id="ARBA00023014"/>
    </source>
</evidence>
<evidence type="ECO:0000256" key="3">
    <source>
        <dbReference type="ARBA" id="ARBA00023004"/>
    </source>
</evidence>
<reference evidence="8 9" key="2">
    <citation type="journal article" date="2012" name="BMC Genomics">
        <title>The genome of Pelobacter carbinolicus reveals surprising metabolic capabilities and physiological features.</title>
        <authorList>
            <person name="Aklujkar M."/>
            <person name="Haveman S.A."/>
            <person name="Didonato R.Jr."/>
            <person name="Chertkov O."/>
            <person name="Han C.S."/>
            <person name="Land M.L."/>
            <person name="Brown P."/>
            <person name="Lovley D.R."/>
        </authorList>
    </citation>
    <scope>NUCLEOTIDE SEQUENCE [LARGE SCALE GENOMIC DNA]</scope>
    <source>
        <strain evidence="9">DSM 2380 / NBRC 103641 / GraBd1</strain>
    </source>
</reference>
<evidence type="ECO:0000313" key="8">
    <source>
        <dbReference type="EMBL" id="ABA88965.1"/>
    </source>
</evidence>
<dbReference type="InterPro" id="IPR013785">
    <property type="entry name" value="Aldolase_TIM"/>
</dbReference>
<feature type="binding site" evidence="5">
    <location>
        <position position="53"/>
    </location>
    <ligand>
        <name>[4Fe-4S] cluster</name>
        <dbReference type="ChEBI" id="CHEBI:49883"/>
        <note>4Fe-4S-S-AdoMet</note>
    </ligand>
</feature>
<dbReference type="PROSITE" id="PS51918">
    <property type="entry name" value="RADICAL_SAM"/>
    <property type="match status" value="1"/>
</dbReference>
<evidence type="ECO:0000313" key="9">
    <source>
        <dbReference type="Proteomes" id="UP000002534"/>
    </source>
</evidence>
<dbReference type="Gene3D" id="3.20.20.70">
    <property type="entry name" value="Aldolase class I"/>
    <property type="match status" value="1"/>
</dbReference>
<dbReference type="AlphaFoldDB" id="Q3A3U2"/>
<dbReference type="GO" id="GO:0016740">
    <property type="term" value="F:transferase activity"/>
    <property type="evidence" value="ECO:0007669"/>
    <property type="project" value="TreeGrafter"/>
</dbReference>
<dbReference type="PANTHER" id="PTHR43726">
    <property type="entry name" value="3-METHYLORNITHINE SYNTHASE"/>
    <property type="match status" value="1"/>
</dbReference>
<keyword evidence="9" id="KW-1185">Reference proteome</keyword>
<dbReference type="SFLD" id="SFLDG01060">
    <property type="entry name" value="BATS_domain_containing"/>
    <property type="match status" value="1"/>
</dbReference>
<dbReference type="GO" id="GO:0051539">
    <property type="term" value="F:4 iron, 4 sulfur cluster binding"/>
    <property type="evidence" value="ECO:0007669"/>
    <property type="project" value="UniProtKB-KW"/>
</dbReference>
<feature type="binding site" evidence="6">
    <location>
        <position position="148"/>
    </location>
    <ligand>
        <name>S-adenosyl-L-methionine</name>
        <dbReference type="ChEBI" id="CHEBI:59789"/>
    </ligand>
</feature>
<organism evidence="8 9">
    <name type="scientific">Syntrophotalea carbinolica (strain DSM 2380 / NBRC 103641 / GraBd1)</name>
    <name type="common">Pelobacter carbinolicus</name>
    <dbReference type="NCBI Taxonomy" id="338963"/>
    <lineage>
        <taxon>Bacteria</taxon>
        <taxon>Pseudomonadati</taxon>
        <taxon>Thermodesulfobacteriota</taxon>
        <taxon>Desulfuromonadia</taxon>
        <taxon>Desulfuromonadales</taxon>
        <taxon>Syntrophotaleaceae</taxon>
        <taxon>Syntrophotalea</taxon>
    </lineage>
</organism>
<keyword evidence="3 5" id="KW-0408">Iron</keyword>
<feature type="domain" description="Radical SAM core" evidence="7">
    <location>
        <begin position="35"/>
        <end position="262"/>
    </location>
</feature>
<reference evidence="9" key="1">
    <citation type="submission" date="2005-10" db="EMBL/GenBank/DDBJ databases">
        <title>Complete sequence of Pelobacter carbinolicus DSM 2380.</title>
        <authorList>
            <person name="Copeland A."/>
            <person name="Lucas S."/>
            <person name="Lapidus A."/>
            <person name="Barry K."/>
            <person name="Detter J.C."/>
            <person name="Glavina T."/>
            <person name="Hammon N."/>
            <person name="Israni S."/>
            <person name="Pitluck S."/>
            <person name="Chertkov O."/>
            <person name="Schmutz J."/>
            <person name="Larimer F."/>
            <person name="Land M."/>
            <person name="Kyrpides N."/>
            <person name="Ivanova N."/>
            <person name="Richardson P."/>
        </authorList>
    </citation>
    <scope>NUCLEOTIDE SEQUENCE [LARGE SCALE GENOMIC DNA]</scope>
    <source>
        <strain evidence="9">DSM 2380 / NBRC 103641 / GraBd1</strain>
    </source>
</reference>
<dbReference type="SMART" id="SM00729">
    <property type="entry name" value="Elp3"/>
    <property type="match status" value="1"/>
</dbReference>
<sequence length="348" mass="39171">MTREEILYWLKNEDERSLTELWDKANDVRHSQVGDAVHLRGLLEFSNHCSRDCHYCGLRAGNSKLTRYRMSEEEIMCCVEEGVAYGYGTLVLQSGEDYGLDVDWMTKLIQRIKRETPLAVTLSLGERSAEDLTAWRDAGADRYLLRFETSDPELYRRIHPALPGHKPNRIELLRIIKKIGYETGSGVMVGIPGQTYEDLAKDIETFRELDLDMIGVGPFIPHHETLLGSDAKTPTLLAENQVPNTELMTYKVMALARLIQPLANIPATSALATLNTPTGRELGLSRGANVVMPNLTPKKYRALYEIYPAKACIDETAADCRSCMHRRIQSIGRQVGKGRGDSPSYRRA</sequence>
<dbReference type="Proteomes" id="UP000002534">
    <property type="component" value="Chromosome"/>
</dbReference>
<dbReference type="Pfam" id="PF04055">
    <property type="entry name" value="Radical_SAM"/>
    <property type="match status" value="1"/>
</dbReference>
<dbReference type="InterPro" id="IPR006638">
    <property type="entry name" value="Elp3/MiaA/NifB-like_rSAM"/>
</dbReference>
<accession>Q3A3U2</accession>
<dbReference type="InterPro" id="IPR007197">
    <property type="entry name" value="rSAM"/>
</dbReference>
<dbReference type="OrthoDB" id="9775764at2"/>
<dbReference type="HOGENOM" id="CLU_033172_0_1_7"/>
<dbReference type="eggNOG" id="COG0502">
    <property type="taxonomic scope" value="Bacteria"/>
</dbReference>
<comment type="cofactor">
    <cofactor evidence="5">
        <name>[4Fe-4S] cluster</name>
        <dbReference type="ChEBI" id="CHEBI:49883"/>
    </cofactor>
    <text evidence="5">Binds 1 [4Fe-4S] cluster. The cluster is coordinated with 3 cysteines and an exchangeable S-adenosyl-L-methionine.</text>
</comment>
<feature type="binding site" evidence="6">
    <location>
        <position position="169"/>
    </location>
    <ligand>
        <name>(3R)-3-methyl-D-ornithine</name>
        <dbReference type="ChEBI" id="CHEBI:64642"/>
    </ligand>
</feature>
<dbReference type="STRING" id="338963.Pcar_1722"/>
<dbReference type="InterPro" id="IPR034422">
    <property type="entry name" value="HydE/PylB-like"/>
</dbReference>